<proteinExistence type="predicted"/>
<gene>
    <name evidence="1" type="ORF">HPB47_021224</name>
</gene>
<organism evidence="1 2">
    <name type="scientific">Ixodes persulcatus</name>
    <name type="common">Taiga tick</name>
    <dbReference type="NCBI Taxonomy" id="34615"/>
    <lineage>
        <taxon>Eukaryota</taxon>
        <taxon>Metazoa</taxon>
        <taxon>Ecdysozoa</taxon>
        <taxon>Arthropoda</taxon>
        <taxon>Chelicerata</taxon>
        <taxon>Arachnida</taxon>
        <taxon>Acari</taxon>
        <taxon>Parasitiformes</taxon>
        <taxon>Ixodida</taxon>
        <taxon>Ixodoidea</taxon>
        <taxon>Ixodidae</taxon>
        <taxon>Ixodinae</taxon>
        <taxon>Ixodes</taxon>
    </lineage>
</organism>
<dbReference type="EMBL" id="JABSTQ010009181">
    <property type="protein sequence ID" value="KAG0432035.1"/>
    <property type="molecule type" value="Genomic_DNA"/>
</dbReference>
<keyword evidence="2" id="KW-1185">Reference proteome</keyword>
<reference evidence="1 2" key="1">
    <citation type="journal article" date="2020" name="Cell">
        <title>Large-Scale Comparative Analyses of Tick Genomes Elucidate Their Genetic Diversity and Vector Capacities.</title>
        <authorList>
            <consortium name="Tick Genome and Microbiome Consortium (TIGMIC)"/>
            <person name="Jia N."/>
            <person name="Wang J."/>
            <person name="Shi W."/>
            <person name="Du L."/>
            <person name="Sun Y."/>
            <person name="Zhan W."/>
            <person name="Jiang J.F."/>
            <person name="Wang Q."/>
            <person name="Zhang B."/>
            <person name="Ji P."/>
            <person name="Bell-Sakyi L."/>
            <person name="Cui X.M."/>
            <person name="Yuan T.T."/>
            <person name="Jiang B.G."/>
            <person name="Yang W.F."/>
            <person name="Lam T.T."/>
            <person name="Chang Q.C."/>
            <person name="Ding S.J."/>
            <person name="Wang X.J."/>
            <person name="Zhu J.G."/>
            <person name="Ruan X.D."/>
            <person name="Zhao L."/>
            <person name="Wei J.T."/>
            <person name="Ye R.Z."/>
            <person name="Que T.C."/>
            <person name="Du C.H."/>
            <person name="Zhou Y.H."/>
            <person name="Cheng J.X."/>
            <person name="Dai P.F."/>
            <person name="Guo W.B."/>
            <person name="Han X.H."/>
            <person name="Huang E.J."/>
            <person name="Li L.F."/>
            <person name="Wei W."/>
            <person name="Gao Y.C."/>
            <person name="Liu J.Z."/>
            <person name="Shao H.Z."/>
            <person name="Wang X."/>
            <person name="Wang C.C."/>
            <person name="Yang T.C."/>
            <person name="Huo Q.B."/>
            <person name="Li W."/>
            <person name="Chen H.Y."/>
            <person name="Chen S.E."/>
            <person name="Zhou L.G."/>
            <person name="Ni X.B."/>
            <person name="Tian J.H."/>
            <person name="Sheng Y."/>
            <person name="Liu T."/>
            <person name="Pan Y.S."/>
            <person name="Xia L.Y."/>
            <person name="Li J."/>
            <person name="Zhao F."/>
            <person name="Cao W.C."/>
        </authorList>
    </citation>
    <scope>NUCLEOTIDE SEQUENCE [LARGE SCALE GENOMIC DNA]</scope>
    <source>
        <strain evidence="1">Iper-2018</strain>
    </source>
</reference>
<accession>A0AC60QD85</accession>
<name>A0AC60QD85_IXOPE</name>
<evidence type="ECO:0000313" key="2">
    <source>
        <dbReference type="Proteomes" id="UP000805193"/>
    </source>
</evidence>
<comment type="caution">
    <text evidence="1">The sequence shown here is derived from an EMBL/GenBank/DDBJ whole genome shotgun (WGS) entry which is preliminary data.</text>
</comment>
<evidence type="ECO:0000313" key="1">
    <source>
        <dbReference type="EMBL" id="KAG0432035.1"/>
    </source>
</evidence>
<dbReference type="Proteomes" id="UP000805193">
    <property type="component" value="Unassembled WGS sequence"/>
</dbReference>
<protein>
    <submittedName>
        <fullName evidence="1">Uncharacterized protein</fullName>
    </submittedName>
</protein>
<sequence length="107" mass="13064">MSYKQITNSSWGRFLFNQRKYYQFGLLHDDLYKSNDVVIDEAVRRLPKKILDERNFRLLRAVQCSINHSILPKEQWTKMEDDKSYLDTYIAEVEKELAEKKEWYRTH</sequence>